<dbReference type="Proteomes" id="UP001229421">
    <property type="component" value="Unassembled WGS sequence"/>
</dbReference>
<dbReference type="EMBL" id="JAUHHV010000005">
    <property type="protein sequence ID" value="KAK1424075.1"/>
    <property type="molecule type" value="Genomic_DNA"/>
</dbReference>
<proteinExistence type="predicted"/>
<comment type="caution">
    <text evidence="1">The sequence shown here is derived from an EMBL/GenBank/DDBJ whole genome shotgun (WGS) entry which is preliminary data.</text>
</comment>
<dbReference type="AlphaFoldDB" id="A0AAD8KQW0"/>
<evidence type="ECO:0000313" key="2">
    <source>
        <dbReference type="Proteomes" id="UP001229421"/>
    </source>
</evidence>
<protein>
    <submittedName>
        <fullName evidence="1">Uncharacterized protein</fullName>
    </submittedName>
</protein>
<sequence>MGWRHRHREELFWINRHQPLSFCSLDIDLKKKHREVVSKFPRFLEVLSANFLLKSAYQWRQIKPYQRSGRTKDQERTTRRRRSIRISLMLEN</sequence>
<reference evidence="1" key="1">
    <citation type="journal article" date="2023" name="bioRxiv">
        <title>Improved chromosome-level genome assembly for marigold (Tagetes erecta).</title>
        <authorList>
            <person name="Jiang F."/>
            <person name="Yuan L."/>
            <person name="Wang S."/>
            <person name="Wang H."/>
            <person name="Xu D."/>
            <person name="Wang A."/>
            <person name="Fan W."/>
        </authorList>
    </citation>
    <scope>NUCLEOTIDE SEQUENCE</scope>
    <source>
        <strain evidence="1">WSJ</strain>
        <tissue evidence="1">Leaf</tissue>
    </source>
</reference>
<accession>A0AAD8KQW0</accession>
<gene>
    <name evidence="1" type="ORF">QVD17_19387</name>
</gene>
<organism evidence="1 2">
    <name type="scientific">Tagetes erecta</name>
    <name type="common">African marigold</name>
    <dbReference type="NCBI Taxonomy" id="13708"/>
    <lineage>
        <taxon>Eukaryota</taxon>
        <taxon>Viridiplantae</taxon>
        <taxon>Streptophyta</taxon>
        <taxon>Embryophyta</taxon>
        <taxon>Tracheophyta</taxon>
        <taxon>Spermatophyta</taxon>
        <taxon>Magnoliopsida</taxon>
        <taxon>eudicotyledons</taxon>
        <taxon>Gunneridae</taxon>
        <taxon>Pentapetalae</taxon>
        <taxon>asterids</taxon>
        <taxon>campanulids</taxon>
        <taxon>Asterales</taxon>
        <taxon>Asteraceae</taxon>
        <taxon>Asteroideae</taxon>
        <taxon>Heliantheae alliance</taxon>
        <taxon>Tageteae</taxon>
        <taxon>Tagetes</taxon>
    </lineage>
</organism>
<evidence type="ECO:0000313" key="1">
    <source>
        <dbReference type="EMBL" id="KAK1424075.1"/>
    </source>
</evidence>
<keyword evidence="2" id="KW-1185">Reference proteome</keyword>
<name>A0AAD8KQW0_TARER</name>